<dbReference type="InterPro" id="IPR001810">
    <property type="entry name" value="F-box_dom"/>
</dbReference>
<dbReference type="Gene3D" id="1.20.1280.50">
    <property type="match status" value="1"/>
</dbReference>
<gene>
    <name evidence="4" type="ORF">EK21DRAFT_53129</name>
</gene>
<dbReference type="InterPro" id="IPR050910">
    <property type="entry name" value="JMJD6_ArgDemeth/LysHydrox"/>
</dbReference>
<dbReference type="CDD" id="cd09917">
    <property type="entry name" value="F-box_SF"/>
    <property type="match status" value="1"/>
</dbReference>
<dbReference type="InterPro" id="IPR036047">
    <property type="entry name" value="F-box-like_dom_sf"/>
</dbReference>
<dbReference type="EMBL" id="ML978156">
    <property type="protein sequence ID" value="KAF2035761.1"/>
    <property type="molecule type" value="Genomic_DNA"/>
</dbReference>
<dbReference type="AlphaFoldDB" id="A0A9P4LQ40"/>
<feature type="domain" description="F-box" evidence="2">
    <location>
        <begin position="65"/>
        <end position="111"/>
    </location>
</feature>
<dbReference type="Proteomes" id="UP000799777">
    <property type="component" value="Unassembled WGS sequence"/>
</dbReference>
<evidence type="ECO:0000259" key="2">
    <source>
        <dbReference type="PROSITE" id="PS50181"/>
    </source>
</evidence>
<evidence type="ECO:0000313" key="4">
    <source>
        <dbReference type="EMBL" id="KAF2035761.1"/>
    </source>
</evidence>
<sequence length="576" mass="64684">MALGLLENPSFACAESRPSKKIKRSAAASFQNDDEDVAVALPSHPLGIKPAGNAYTASENIKSRCGSFARLPDELLSHILESFEADTLIRLGSTCRALYAFTRLDELWRASFVRYVPWVMRCHVHESSLFVGDHCFPYPASHTRSQIETWTAFCCLRSKGSARSAQRPIRYPALVSILLTVSSSQPLDFTWRGTWRSTYLNIPTSHTTSLPCHNLFSDVLYRPFQCAHTPLTPFVRNIPKANEIARLTNLTPTSYAESWTNKPFIVTSPVKDWPVYEIWTPSYLLENFPDTKFRAEAVDWPLSTYTSYMHAQTDESPLYIFDRSFASKTHIDISAPPYSEHAAYWSPTCFGDDLFDALGPHRPDCRWLIMGPARSGSTFHKDPNATSAWNAVLTGSKYWLMFPSGPGIEPPPGVIVSEDQSEITSPLSIAEYLLTFHELARRTPGCKEGICYAGEVLHVPSGWFHLVLNIEDSLALTQNFVPEKKLPEVLAFLRDQRGEVSGFKDDVADRAYELFVERLRETRPDVLEEGLRELERRGKGKKGKWETLTKAGEDEEEEGGGFSFGFGGDDDDADIP</sequence>
<dbReference type="SUPFAM" id="SSF51197">
    <property type="entry name" value="Clavaminate synthase-like"/>
    <property type="match status" value="1"/>
</dbReference>
<evidence type="ECO:0000259" key="3">
    <source>
        <dbReference type="PROSITE" id="PS51184"/>
    </source>
</evidence>
<dbReference type="Gene3D" id="2.60.120.650">
    <property type="entry name" value="Cupin"/>
    <property type="match status" value="1"/>
</dbReference>
<evidence type="ECO:0000256" key="1">
    <source>
        <dbReference type="SAM" id="MobiDB-lite"/>
    </source>
</evidence>
<evidence type="ECO:0000313" key="5">
    <source>
        <dbReference type="Proteomes" id="UP000799777"/>
    </source>
</evidence>
<dbReference type="OrthoDB" id="424465at2759"/>
<name>A0A9P4LQ40_9PLEO</name>
<proteinExistence type="predicted"/>
<dbReference type="PROSITE" id="PS51184">
    <property type="entry name" value="JMJC"/>
    <property type="match status" value="1"/>
</dbReference>
<dbReference type="SMART" id="SM00558">
    <property type="entry name" value="JmjC"/>
    <property type="match status" value="1"/>
</dbReference>
<feature type="region of interest" description="Disordered" evidence="1">
    <location>
        <begin position="536"/>
        <end position="576"/>
    </location>
</feature>
<dbReference type="GO" id="GO:0000987">
    <property type="term" value="F:cis-regulatory region sequence-specific DNA binding"/>
    <property type="evidence" value="ECO:0007669"/>
    <property type="project" value="TreeGrafter"/>
</dbReference>
<keyword evidence="5" id="KW-1185">Reference proteome</keyword>
<reference evidence="4" key="1">
    <citation type="journal article" date="2020" name="Stud. Mycol.">
        <title>101 Dothideomycetes genomes: a test case for predicting lifestyles and emergence of pathogens.</title>
        <authorList>
            <person name="Haridas S."/>
            <person name="Albert R."/>
            <person name="Binder M."/>
            <person name="Bloem J."/>
            <person name="Labutti K."/>
            <person name="Salamov A."/>
            <person name="Andreopoulos B."/>
            <person name="Baker S."/>
            <person name="Barry K."/>
            <person name="Bills G."/>
            <person name="Bluhm B."/>
            <person name="Cannon C."/>
            <person name="Castanera R."/>
            <person name="Culley D."/>
            <person name="Daum C."/>
            <person name="Ezra D."/>
            <person name="Gonzalez J."/>
            <person name="Henrissat B."/>
            <person name="Kuo A."/>
            <person name="Liang C."/>
            <person name="Lipzen A."/>
            <person name="Lutzoni F."/>
            <person name="Magnuson J."/>
            <person name="Mondo S."/>
            <person name="Nolan M."/>
            <person name="Ohm R."/>
            <person name="Pangilinan J."/>
            <person name="Park H.-J."/>
            <person name="Ramirez L."/>
            <person name="Alfaro M."/>
            <person name="Sun H."/>
            <person name="Tritt A."/>
            <person name="Yoshinaga Y."/>
            <person name="Zwiers L.-H."/>
            <person name="Turgeon B."/>
            <person name="Goodwin S."/>
            <person name="Spatafora J."/>
            <person name="Crous P."/>
            <person name="Grigoriev I."/>
        </authorList>
    </citation>
    <scope>NUCLEOTIDE SEQUENCE</scope>
    <source>
        <strain evidence="4">CBS 110217</strain>
    </source>
</reference>
<feature type="compositionally biased region" description="Basic and acidic residues" evidence="1">
    <location>
        <begin position="536"/>
        <end position="547"/>
    </location>
</feature>
<dbReference type="Pfam" id="PF12937">
    <property type="entry name" value="F-box-like"/>
    <property type="match status" value="1"/>
</dbReference>
<dbReference type="InterPro" id="IPR003347">
    <property type="entry name" value="JmjC_dom"/>
</dbReference>
<comment type="caution">
    <text evidence="4">The sequence shown here is derived from an EMBL/GenBank/DDBJ whole genome shotgun (WGS) entry which is preliminary data.</text>
</comment>
<accession>A0A9P4LQ40</accession>
<dbReference type="PANTHER" id="PTHR12480:SF21">
    <property type="entry name" value="JMJC DOMAIN-CONTAINING PROTEIN 8"/>
    <property type="match status" value="1"/>
</dbReference>
<dbReference type="Pfam" id="PF02373">
    <property type="entry name" value="JmjC"/>
    <property type="match status" value="1"/>
</dbReference>
<dbReference type="PANTHER" id="PTHR12480">
    <property type="entry name" value="ARGININE DEMETHYLASE AND LYSYL-HYDROXYLASE JMJD"/>
    <property type="match status" value="1"/>
</dbReference>
<dbReference type="GO" id="GO:0005634">
    <property type="term" value="C:nucleus"/>
    <property type="evidence" value="ECO:0007669"/>
    <property type="project" value="TreeGrafter"/>
</dbReference>
<feature type="domain" description="JmjC" evidence="3">
    <location>
        <begin position="335"/>
        <end position="497"/>
    </location>
</feature>
<organism evidence="4 5">
    <name type="scientific">Setomelanomma holmii</name>
    <dbReference type="NCBI Taxonomy" id="210430"/>
    <lineage>
        <taxon>Eukaryota</taxon>
        <taxon>Fungi</taxon>
        <taxon>Dikarya</taxon>
        <taxon>Ascomycota</taxon>
        <taxon>Pezizomycotina</taxon>
        <taxon>Dothideomycetes</taxon>
        <taxon>Pleosporomycetidae</taxon>
        <taxon>Pleosporales</taxon>
        <taxon>Pleosporineae</taxon>
        <taxon>Phaeosphaeriaceae</taxon>
        <taxon>Setomelanomma</taxon>
    </lineage>
</organism>
<protein>
    <submittedName>
        <fullName evidence="4">Clavaminate synthase-like protein</fullName>
    </submittedName>
</protein>
<dbReference type="SUPFAM" id="SSF81383">
    <property type="entry name" value="F-box domain"/>
    <property type="match status" value="1"/>
</dbReference>
<dbReference type="PROSITE" id="PS50181">
    <property type="entry name" value="FBOX"/>
    <property type="match status" value="1"/>
</dbReference>